<sequence length="56" mass="6577">MKEKSKDDLDLFMETAVISFRPYRKYHSMDAKTFYISIPKPPLTRSQIGQIQPLSK</sequence>
<organism evidence="1">
    <name type="scientific">viral metagenome</name>
    <dbReference type="NCBI Taxonomy" id="1070528"/>
    <lineage>
        <taxon>unclassified sequences</taxon>
        <taxon>metagenomes</taxon>
        <taxon>organismal metagenomes</taxon>
    </lineage>
</organism>
<evidence type="ECO:0000313" key="1">
    <source>
        <dbReference type="EMBL" id="QHT37849.1"/>
    </source>
</evidence>
<dbReference type="EMBL" id="MN738821">
    <property type="protein sequence ID" value="QHT37849.1"/>
    <property type="molecule type" value="Genomic_DNA"/>
</dbReference>
<name>A0A6C0FBB9_9ZZZZ</name>
<dbReference type="AlphaFoldDB" id="A0A6C0FBB9"/>
<reference evidence="1" key="1">
    <citation type="journal article" date="2020" name="Nature">
        <title>Giant virus diversity and host interactions through global metagenomics.</title>
        <authorList>
            <person name="Schulz F."/>
            <person name="Roux S."/>
            <person name="Paez-Espino D."/>
            <person name="Jungbluth S."/>
            <person name="Walsh D.A."/>
            <person name="Denef V.J."/>
            <person name="McMahon K.D."/>
            <person name="Konstantinidis K.T."/>
            <person name="Eloe-Fadrosh E.A."/>
            <person name="Kyrpides N.C."/>
            <person name="Woyke T."/>
        </authorList>
    </citation>
    <scope>NUCLEOTIDE SEQUENCE</scope>
    <source>
        <strain evidence="1">GVMAG-S-ERX556049-19</strain>
    </source>
</reference>
<proteinExistence type="predicted"/>
<protein>
    <submittedName>
        <fullName evidence="1">Uncharacterized protein</fullName>
    </submittedName>
</protein>
<accession>A0A6C0FBB9</accession>